<name>A0A9N9TSC0_PHYSR</name>
<protein>
    <recommendedName>
        <fullName evidence="7">Ubinuclein-1</fullName>
    </recommendedName>
</protein>
<dbReference type="PANTHER" id="PTHR21669">
    <property type="entry name" value="CAPZ-INTERACTING PROTEIN AND RELATED PROTEINS"/>
    <property type="match status" value="1"/>
</dbReference>
<feature type="domain" description="Hpc2-related" evidence="3">
    <location>
        <begin position="118"/>
        <end position="168"/>
    </location>
</feature>
<dbReference type="AlphaFoldDB" id="A0A9N9TSC0"/>
<feature type="compositionally biased region" description="Basic and acidic residues" evidence="2">
    <location>
        <begin position="291"/>
        <end position="300"/>
    </location>
</feature>
<feature type="region of interest" description="Disordered" evidence="2">
    <location>
        <begin position="770"/>
        <end position="948"/>
    </location>
</feature>
<feature type="compositionally biased region" description="Low complexity" evidence="2">
    <location>
        <begin position="580"/>
        <end position="593"/>
    </location>
</feature>
<feature type="region of interest" description="Disordered" evidence="2">
    <location>
        <begin position="1117"/>
        <end position="1137"/>
    </location>
</feature>
<feature type="region of interest" description="Disordered" evidence="2">
    <location>
        <begin position="575"/>
        <end position="597"/>
    </location>
</feature>
<feature type="compositionally biased region" description="Basic residues" evidence="2">
    <location>
        <begin position="868"/>
        <end position="880"/>
    </location>
</feature>
<feature type="compositionally biased region" description="Basic and acidic residues" evidence="2">
    <location>
        <begin position="802"/>
        <end position="821"/>
    </location>
</feature>
<accession>A0A9N9TSC0</accession>
<feature type="region of interest" description="Disordered" evidence="2">
    <location>
        <begin position="277"/>
        <end position="305"/>
    </location>
</feature>
<dbReference type="EMBL" id="OU900096">
    <property type="protein sequence ID" value="CAG9860847.1"/>
    <property type="molecule type" value="Genomic_DNA"/>
</dbReference>
<dbReference type="Pfam" id="PF14075">
    <property type="entry name" value="UBN_AB"/>
    <property type="match status" value="1"/>
</dbReference>
<organism evidence="5 6">
    <name type="scientific">Phyllotreta striolata</name>
    <name type="common">Striped flea beetle</name>
    <name type="synonym">Crioceris striolata</name>
    <dbReference type="NCBI Taxonomy" id="444603"/>
    <lineage>
        <taxon>Eukaryota</taxon>
        <taxon>Metazoa</taxon>
        <taxon>Ecdysozoa</taxon>
        <taxon>Arthropoda</taxon>
        <taxon>Hexapoda</taxon>
        <taxon>Insecta</taxon>
        <taxon>Pterygota</taxon>
        <taxon>Neoptera</taxon>
        <taxon>Endopterygota</taxon>
        <taxon>Coleoptera</taxon>
        <taxon>Polyphaga</taxon>
        <taxon>Cucujiformia</taxon>
        <taxon>Chrysomeloidea</taxon>
        <taxon>Chrysomelidae</taxon>
        <taxon>Galerucinae</taxon>
        <taxon>Alticini</taxon>
        <taxon>Phyllotreta</taxon>
    </lineage>
</organism>
<feature type="compositionally biased region" description="Basic and acidic residues" evidence="2">
    <location>
        <begin position="830"/>
        <end position="860"/>
    </location>
</feature>
<feature type="region of interest" description="Disordered" evidence="2">
    <location>
        <begin position="173"/>
        <end position="236"/>
    </location>
</feature>
<feature type="compositionally biased region" description="Low complexity" evidence="2">
    <location>
        <begin position="177"/>
        <end position="194"/>
    </location>
</feature>
<feature type="domain" description="Ubinuclein middle" evidence="4">
    <location>
        <begin position="368"/>
        <end position="570"/>
    </location>
</feature>
<dbReference type="GO" id="GO:0006325">
    <property type="term" value="P:chromatin organization"/>
    <property type="evidence" value="ECO:0007669"/>
    <property type="project" value="TreeGrafter"/>
</dbReference>
<feature type="compositionally biased region" description="Basic and acidic residues" evidence="2">
    <location>
        <begin position="881"/>
        <end position="930"/>
    </location>
</feature>
<dbReference type="InterPro" id="IPR026947">
    <property type="entry name" value="UBN_middle_dom"/>
</dbReference>
<keyword evidence="1" id="KW-0597">Phosphoprotein</keyword>
<evidence type="ECO:0000313" key="5">
    <source>
        <dbReference type="EMBL" id="CAG9860847.1"/>
    </source>
</evidence>
<dbReference type="GO" id="GO:0005634">
    <property type="term" value="C:nucleus"/>
    <property type="evidence" value="ECO:0007669"/>
    <property type="project" value="TreeGrafter"/>
</dbReference>
<feature type="region of interest" description="Disordered" evidence="2">
    <location>
        <begin position="97"/>
        <end position="134"/>
    </location>
</feature>
<gene>
    <name evidence="5" type="ORF">PHYEVI_LOCUS7195</name>
</gene>
<proteinExistence type="predicted"/>
<feature type="compositionally biased region" description="Basic and acidic residues" evidence="2">
    <location>
        <begin position="353"/>
        <end position="363"/>
    </location>
</feature>
<keyword evidence="6" id="KW-1185">Reference proteome</keyword>
<reference evidence="5" key="1">
    <citation type="submission" date="2022-01" db="EMBL/GenBank/DDBJ databases">
        <authorList>
            <person name="King R."/>
        </authorList>
    </citation>
    <scope>NUCLEOTIDE SEQUENCE</scope>
</reference>
<dbReference type="Pfam" id="PF08729">
    <property type="entry name" value="HUN"/>
    <property type="match status" value="1"/>
</dbReference>
<dbReference type="OrthoDB" id="68076at2759"/>
<dbReference type="InterPro" id="IPR014840">
    <property type="entry name" value="HRD"/>
</dbReference>
<sequence length="1137" mass="127264">MSETKRVALNTLEPQKVSEKVIKKESKTVRITVILPESNEDYYPEYNYKDLLATAKKKVKQTKPPNTNGLENGLDPFGDNDDDVKRIAQQMEEKYVSYRSSETAGSGMIGGAAGAKRKRKGRKDDYADIGMGYDESDSFIDNTDGYDEIIPLNVTTLHGGFYVNSGALVFKTDDEGSPQASSSSASSSDSSSSEGEGDDDEKNKSKKRILETSDSDSDNANKKKKPKLLLPPNTMQQAIKKKLFSKNKIRVGSDPKDHHLKKTVNDLLKAKREDLNMSIPPDLKEEEDVAEKDSSKENKKPMNISSVTDAIESVVKQVVGENSLSQSTDNATIVHSLTKNSDSPELPANASDSKAEPRKVVKEDETKLPDNLPTEILDILSQLEKAAINYKGEGKKAFFTTEVNSLLLSLEKKSKNTLSKSSRARVYEHLAKFVNCAKDTLIRRAKQLELEEFERRIVSMKSKLKDIIDCTMPDLLEKYKQESEKILKKKFSSENPGSEELKPPKLPRPKFEWSDEAKKLVKDILSVKKRCLILEGKHKDNLEDQIVVFLKTAVLPLWPEGWMYMNTLTKVHNSMRDNSKSSNSSLSGESPANLSITPIINGKNASERHNEISESVTVTKINQEKPKEHVSDDNVPVTNVVVEKKQLKPSDLSINLKKNDSISKPSDKPLVTKIPETEAQLEILPVDKPSDLSKHIQKPEIDILQTKKFEIIKAPQGYANVATDKEIHHAINLEKPQIVQNNVKHNEKYTFKYLPYKDDSKIVDIIPNKSHTEISPDKHSSPDKSKAAKKIEVLKSYQSKPPSDKDTAQAPEKHQNTKQNDKYTAFYMPYKEETKSLDKHSSSEKSKHYNSHYSDKDSKYSHSSHSSKEKHSKHGSHSSHSRSEHKYSRTYSDKDKHYSYKHSSHSDRKHEEKDKPSTRPDNPKAPEKSIDLPGKPVDSSKFQIFKPYSDTPKNSYDLPKPLGAYSRDFGSFPKLDAEDCGVIVKNFQQGGDKNAKDDKNIVISQPAHCQGINLGDKMVMDVFPVVNNHLYASNSLVPKSDGDGQKDILMVMENLKALQKLSSSPVKNTDTSSSSPVSVIAYNKNFTMTKTSASSHSIKNDFSGGFQDEFQKQFISSLQHGDASSSNTNKSGYNNGS</sequence>
<evidence type="ECO:0000256" key="1">
    <source>
        <dbReference type="ARBA" id="ARBA00022553"/>
    </source>
</evidence>
<evidence type="ECO:0000256" key="2">
    <source>
        <dbReference type="SAM" id="MobiDB-lite"/>
    </source>
</evidence>
<dbReference type="Proteomes" id="UP001153712">
    <property type="component" value="Chromosome 3"/>
</dbReference>
<evidence type="ECO:0000259" key="3">
    <source>
        <dbReference type="Pfam" id="PF08729"/>
    </source>
</evidence>
<evidence type="ECO:0000259" key="4">
    <source>
        <dbReference type="Pfam" id="PF14075"/>
    </source>
</evidence>
<feature type="region of interest" description="Disordered" evidence="2">
    <location>
        <begin position="58"/>
        <end position="78"/>
    </location>
</feature>
<feature type="compositionally biased region" description="Basic and acidic residues" evidence="2">
    <location>
        <begin position="770"/>
        <end position="793"/>
    </location>
</feature>
<evidence type="ECO:0008006" key="7">
    <source>
        <dbReference type="Google" id="ProtNLM"/>
    </source>
</evidence>
<dbReference type="PANTHER" id="PTHR21669:SF28">
    <property type="entry name" value="YEMANUCLEIN"/>
    <property type="match status" value="1"/>
</dbReference>
<feature type="region of interest" description="Disordered" evidence="2">
    <location>
        <begin position="337"/>
        <end position="363"/>
    </location>
</feature>
<evidence type="ECO:0000313" key="6">
    <source>
        <dbReference type="Proteomes" id="UP001153712"/>
    </source>
</evidence>